<keyword evidence="2" id="KW-1185">Reference proteome</keyword>
<protein>
    <submittedName>
        <fullName evidence="1">Uncharacterized protein</fullName>
    </submittedName>
</protein>
<evidence type="ECO:0000313" key="2">
    <source>
        <dbReference type="Proteomes" id="UP001140293"/>
    </source>
</evidence>
<sequence length="95" mass="10300">MTRRPSGAPGRSALYAHLLARADELAAHPMATPGDREHLAALRAGRSVDVSVSALPEWARGGEPTHWWRRAIVTNAGGVECYDDDAQRWLADNGL</sequence>
<comment type="caution">
    <text evidence="1">The sequence shown here is derived from an EMBL/GenBank/DDBJ whole genome shotgun (WGS) entry which is preliminary data.</text>
</comment>
<gene>
    <name evidence="1" type="ORF">H7I41_24420</name>
</gene>
<reference evidence="1" key="1">
    <citation type="submission" date="2020-07" db="EMBL/GenBank/DDBJ databases">
        <authorList>
            <person name="Pettersson B.M.F."/>
            <person name="Behra P.R.K."/>
            <person name="Ramesh M."/>
            <person name="Das S."/>
            <person name="Dasgupta S."/>
            <person name="Kirsebom L.A."/>
        </authorList>
    </citation>
    <scope>NUCLEOTIDE SEQUENCE</scope>
    <source>
        <strain evidence="1">DSM 44615</strain>
    </source>
</reference>
<dbReference type="RefSeq" id="WP_264015230.1">
    <property type="nucleotide sequence ID" value="NZ_JACKSJ010000228.1"/>
</dbReference>
<proteinExistence type="predicted"/>
<evidence type="ECO:0000313" key="1">
    <source>
        <dbReference type="EMBL" id="MCV7173075.1"/>
    </source>
</evidence>
<dbReference type="AlphaFoldDB" id="A0A9X2YRM7"/>
<organism evidence="1 2">
    <name type="scientific">[Mycobacterium] manitobense</name>
    <dbReference type="NCBI Taxonomy" id="190147"/>
    <lineage>
        <taxon>Bacteria</taxon>
        <taxon>Bacillati</taxon>
        <taxon>Actinomycetota</taxon>
        <taxon>Actinomycetes</taxon>
        <taxon>Mycobacteriales</taxon>
        <taxon>Mycobacteriaceae</taxon>
        <taxon>Mycolicibacterium</taxon>
    </lineage>
</organism>
<reference evidence="1" key="2">
    <citation type="journal article" date="2022" name="BMC Genomics">
        <title>Comparative genome analysis of mycobacteria focusing on tRNA and non-coding RNA.</title>
        <authorList>
            <person name="Behra P.R.K."/>
            <person name="Pettersson B.M.F."/>
            <person name="Ramesh M."/>
            <person name="Das S."/>
            <person name="Dasgupta S."/>
            <person name="Kirsebom L.A."/>
        </authorList>
    </citation>
    <scope>NUCLEOTIDE SEQUENCE</scope>
    <source>
        <strain evidence="1">DSM 44615</strain>
    </source>
</reference>
<name>A0A9X2YRM7_9MYCO</name>
<dbReference type="EMBL" id="JACKSJ010000228">
    <property type="protein sequence ID" value="MCV7173075.1"/>
    <property type="molecule type" value="Genomic_DNA"/>
</dbReference>
<dbReference type="Proteomes" id="UP001140293">
    <property type="component" value="Unassembled WGS sequence"/>
</dbReference>
<accession>A0A9X2YRM7</accession>